<dbReference type="CDD" id="cd15900">
    <property type="entry name" value="EFh_MICU"/>
    <property type="match status" value="1"/>
</dbReference>
<dbReference type="Gene3D" id="1.10.238.10">
    <property type="entry name" value="EF-hand"/>
    <property type="match status" value="2"/>
</dbReference>
<sequence length="289" mass="33096">MSENSVFYRLSASGLISFSDYIFLLTILSASKRHFEIAFRMIDLNGDGDIDYDEFEKVQQIIRNQTSIGSRHRDHQGTGNIYKGVSSALCTFFFGENLDKKLTVDRFLEFQRELQTEILTLEFLRHDPVDGKIAEWEFAELLTTYAGLSDKKKNKMIKRLKKLFKESSQGITLFDYLQFFHFLNNITEVDTALTFYHIAGASIDPATFKHVAQTVAHVELRDHVINVLFALFDENMDGQLSNKEFISVMKERLHRGLEKPKDTGFVKLLSSMAKCARPKKGVTPPIDSS</sequence>
<dbReference type="InterPro" id="IPR002048">
    <property type="entry name" value="EF_hand_dom"/>
</dbReference>
<protein>
    <submittedName>
        <fullName evidence="16">Calcium uptake protein 1-like protein</fullName>
    </submittedName>
</protein>
<keyword evidence="6" id="KW-0677">Repeat</keyword>
<feature type="transmembrane region" description="Helical" evidence="14">
    <location>
        <begin position="6"/>
        <end position="30"/>
    </location>
</feature>
<evidence type="ECO:0000256" key="1">
    <source>
        <dbReference type="ARBA" id="ARBA00004273"/>
    </source>
</evidence>
<keyword evidence="10" id="KW-0406">Ion transport</keyword>
<gene>
    <name evidence="16" type="ORF">BIW11_04989</name>
</gene>
<dbReference type="Pfam" id="PF13833">
    <property type="entry name" value="EF-hand_8"/>
    <property type="match status" value="1"/>
</dbReference>
<comment type="caution">
    <text evidence="16">The sequence shown here is derived from an EMBL/GenBank/DDBJ whole genome shotgun (WGS) entry which is preliminary data.</text>
</comment>
<dbReference type="Proteomes" id="UP000192247">
    <property type="component" value="Unassembled WGS sequence"/>
</dbReference>
<dbReference type="EMBL" id="MNPL01032676">
    <property type="protein sequence ID" value="OQR66389.1"/>
    <property type="molecule type" value="Genomic_DNA"/>
</dbReference>
<keyword evidence="9" id="KW-0809">Transit peptide</keyword>
<feature type="domain" description="EF-hand" evidence="15">
    <location>
        <begin position="220"/>
        <end position="255"/>
    </location>
</feature>
<dbReference type="SUPFAM" id="SSF47473">
    <property type="entry name" value="EF-hand"/>
    <property type="match status" value="2"/>
</dbReference>
<dbReference type="PROSITE" id="PS50222">
    <property type="entry name" value="EF_HAND_2"/>
    <property type="match status" value="2"/>
</dbReference>
<proteinExistence type="inferred from homology"/>
<keyword evidence="12 14" id="KW-0472">Membrane</keyword>
<dbReference type="GO" id="GO:1990246">
    <property type="term" value="C:uniplex complex"/>
    <property type="evidence" value="ECO:0007669"/>
    <property type="project" value="TreeGrafter"/>
</dbReference>
<dbReference type="OrthoDB" id="10056860at2759"/>
<dbReference type="GO" id="GO:0005509">
    <property type="term" value="F:calcium ion binding"/>
    <property type="evidence" value="ECO:0007669"/>
    <property type="project" value="InterPro"/>
</dbReference>
<evidence type="ECO:0000256" key="10">
    <source>
        <dbReference type="ARBA" id="ARBA00023065"/>
    </source>
</evidence>
<dbReference type="FunCoup" id="A0A1V9WYT1">
    <property type="interactions" value="455"/>
</dbReference>
<keyword evidence="14" id="KW-0812">Transmembrane</keyword>
<keyword evidence="3" id="KW-0813">Transport</keyword>
<dbReference type="GO" id="GO:0005758">
    <property type="term" value="C:mitochondrial intermembrane space"/>
    <property type="evidence" value="ECO:0007669"/>
    <property type="project" value="UniProtKB-SubCell"/>
</dbReference>
<keyword evidence="4" id="KW-0109">Calcium transport</keyword>
<dbReference type="AlphaFoldDB" id="A0A1V9WYT1"/>
<evidence type="ECO:0000256" key="6">
    <source>
        <dbReference type="ARBA" id="ARBA00022737"/>
    </source>
</evidence>
<dbReference type="InterPro" id="IPR039800">
    <property type="entry name" value="MICU1/2/3"/>
</dbReference>
<evidence type="ECO:0000256" key="4">
    <source>
        <dbReference type="ARBA" id="ARBA00022568"/>
    </source>
</evidence>
<keyword evidence="17" id="KW-1185">Reference proteome</keyword>
<keyword evidence="8" id="KW-0106">Calcium</keyword>
<evidence type="ECO:0000256" key="11">
    <source>
        <dbReference type="ARBA" id="ARBA00023128"/>
    </source>
</evidence>
<dbReference type="PANTHER" id="PTHR12294:SF1">
    <property type="entry name" value="CALCIUM UPTAKE PROTEIN 1, MITOCHONDRIAL"/>
    <property type="match status" value="1"/>
</dbReference>
<dbReference type="InterPro" id="IPR018247">
    <property type="entry name" value="EF_Hand_1_Ca_BS"/>
</dbReference>
<dbReference type="STRING" id="418985.A0A1V9WYT1"/>
<dbReference type="PROSITE" id="PS00018">
    <property type="entry name" value="EF_HAND_1"/>
    <property type="match status" value="2"/>
</dbReference>
<comment type="similarity">
    <text evidence="13">Belongs to the MICU1 family. MICU1 subfamily.</text>
</comment>
<dbReference type="InterPro" id="IPR011992">
    <property type="entry name" value="EF-hand-dom_pair"/>
</dbReference>
<keyword evidence="11" id="KW-0496">Mitochondrion</keyword>
<feature type="domain" description="EF-hand" evidence="15">
    <location>
        <begin position="30"/>
        <end position="65"/>
    </location>
</feature>
<reference evidence="16 17" key="1">
    <citation type="journal article" date="2017" name="Gigascience">
        <title>Draft genome of the honey bee ectoparasitic mite, Tropilaelaps mercedesae, is shaped by the parasitic life history.</title>
        <authorList>
            <person name="Dong X."/>
            <person name="Armstrong S.D."/>
            <person name="Xia D."/>
            <person name="Makepeace B.L."/>
            <person name="Darby A.C."/>
            <person name="Kadowaki T."/>
        </authorList>
    </citation>
    <scope>NUCLEOTIDE SEQUENCE [LARGE SCALE GENOMIC DNA]</scope>
    <source>
        <strain evidence="16">Wuxi-XJTLU</strain>
    </source>
</reference>
<dbReference type="PANTHER" id="PTHR12294">
    <property type="entry name" value="EF HAND DOMAIN FAMILY A1,A2-RELATED"/>
    <property type="match status" value="1"/>
</dbReference>
<name>A0A1V9WYT1_9ACAR</name>
<dbReference type="GO" id="GO:0036444">
    <property type="term" value="P:calcium import into the mitochondrion"/>
    <property type="evidence" value="ECO:0007669"/>
    <property type="project" value="TreeGrafter"/>
</dbReference>
<evidence type="ECO:0000256" key="5">
    <source>
        <dbReference type="ARBA" id="ARBA00022723"/>
    </source>
</evidence>
<evidence type="ECO:0000259" key="15">
    <source>
        <dbReference type="PROSITE" id="PS50222"/>
    </source>
</evidence>
<keyword evidence="7" id="KW-0999">Mitochondrion inner membrane</keyword>
<evidence type="ECO:0000256" key="9">
    <source>
        <dbReference type="ARBA" id="ARBA00022946"/>
    </source>
</evidence>
<dbReference type="InParanoid" id="A0A1V9WYT1"/>
<dbReference type="SMART" id="SM00054">
    <property type="entry name" value="EFh"/>
    <property type="match status" value="2"/>
</dbReference>
<keyword evidence="5" id="KW-0479">Metal-binding</keyword>
<comment type="subcellular location">
    <subcellularLocation>
        <location evidence="1">Mitochondrion inner membrane</location>
    </subcellularLocation>
    <subcellularLocation>
        <location evidence="2">Mitochondrion intermembrane space</location>
    </subcellularLocation>
</comment>
<keyword evidence="14" id="KW-1133">Transmembrane helix</keyword>
<evidence type="ECO:0000256" key="2">
    <source>
        <dbReference type="ARBA" id="ARBA00004569"/>
    </source>
</evidence>
<dbReference type="Pfam" id="PF13202">
    <property type="entry name" value="EF-hand_5"/>
    <property type="match status" value="1"/>
</dbReference>
<evidence type="ECO:0000313" key="17">
    <source>
        <dbReference type="Proteomes" id="UP000192247"/>
    </source>
</evidence>
<evidence type="ECO:0000256" key="13">
    <source>
        <dbReference type="ARBA" id="ARBA00038333"/>
    </source>
</evidence>
<evidence type="ECO:0000256" key="3">
    <source>
        <dbReference type="ARBA" id="ARBA00022448"/>
    </source>
</evidence>
<evidence type="ECO:0000256" key="12">
    <source>
        <dbReference type="ARBA" id="ARBA00023136"/>
    </source>
</evidence>
<evidence type="ECO:0000313" key="16">
    <source>
        <dbReference type="EMBL" id="OQR66389.1"/>
    </source>
</evidence>
<evidence type="ECO:0000256" key="7">
    <source>
        <dbReference type="ARBA" id="ARBA00022792"/>
    </source>
</evidence>
<evidence type="ECO:0000256" key="8">
    <source>
        <dbReference type="ARBA" id="ARBA00022837"/>
    </source>
</evidence>
<organism evidence="16 17">
    <name type="scientific">Tropilaelaps mercedesae</name>
    <dbReference type="NCBI Taxonomy" id="418985"/>
    <lineage>
        <taxon>Eukaryota</taxon>
        <taxon>Metazoa</taxon>
        <taxon>Ecdysozoa</taxon>
        <taxon>Arthropoda</taxon>
        <taxon>Chelicerata</taxon>
        <taxon>Arachnida</taxon>
        <taxon>Acari</taxon>
        <taxon>Parasitiformes</taxon>
        <taxon>Mesostigmata</taxon>
        <taxon>Gamasina</taxon>
        <taxon>Dermanyssoidea</taxon>
        <taxon>Laelapidae</taxon>
        <taxon>Tropilaelaps</taxon>
    </lineage>
</organism>
<accession>A0A1V9WYT1</accession>
<dbReference type="GO" id="GO:0051560">
    <property type="term" value="P:mitochondrial calcium ion homeostasis"/>
    <property type="evidence" value="ECO:0007669"/>
    <property type="project" value="TreeGrafter"/>
</dbReference>
<evidence type="ECO:0000256" key="14">
    <source>
        <dbReference type="SAM" id="Phobius"/>
    </source>
</evidence>